<dbReference type="EMBL" id="BOPA01000028">
    <property type="protein sequence ID" value="GIJ17432.1"/>
    <property type="molecule type" value="Genomic_DNA"/>
</dbReference>
<keyword evidence="2" id="KW-1185">Reference proteome</keyword>
<dbReference type="RefSeq" id="WP_204292069.1">
    <property type="nucleotide sequence ID" value="NZ_BAAAGZ010000021.1"/>
</dbReference>
<reference evidence="1 2" key="1">
    <citation type="submission" date="2021-01" db="EMBL/GenBank/DDBJ databases">
        <title>Whole genome shotgun sequence of Verrucosispora gifhornensis NBRC 16317.</title>
        <authorList>
            <person name="Komaki H."/>
            <person name="Tamura T."/>
        </authorList>
    </citation>
    <scope>NUCLEOTIDE SEQUENCE [LARGE SCALE GENOMIC DNA]</scope>
    <source>
        <strain evidence="1 2">NBRC 16317</strain>
    </source>
</reference>
<name>A0ABQ4IHP5_9ACTN</name>
<dbReference type="Pfam" id="PF13563">
    <property type="entry name" value="2_5_RNA_ligase2"/>
    <property type="match status" value="1"/>
</dbReference>
<dbReference type="SUPFAM" id="SSF55144">
    <property type="entry name" value="LigT-like"/>
    <property type="match status" value="1"/>
</dbReference>
<dbReference type="InterPro" id="IPR009097">
    <property type="entry name" value="Cyclic_Pdiesterase"/>
</dbReference>
<accession>A0ABQ4IHP5</accession>
<dbReference type="Proteomes" id="UP000647860">
    <property type="component" value="Unassembled WGS sequence"/>
</dbReference>
<protein>
    <recommendedName>
        <fullName evidence="3">2'-5' RNA ligase</fullName>
    </recommendedName>
</protein>
<comment type="caution">
    <text evidence="1">The sequence shown here is derived from an EMBL/GenBank/DDBJ whole genome shotgun (WGS) entry which is preliminary data.</text>
</comment>
<dbReference type="Gene3D" id="3.90.1140.10">
    <property type="entry name" value="Cyclic phosphodiesterase"/>
    <property type="match status" value="1"/>
</dbReference>
<evidence type="ECO:0000313" key="1">
    <source>
        <dbReference type="EMBL" id="GIJ17432.1"/>
    </source>
</evidence>
<organism evidence="1 2">
    <name type="scientific">Micromonospora gifhornensis</name>
    <dbReference type="NCBI Taxonomy" id="84594"/>
    <lineage>
        <taxon>Bacteria</taxon>
        <taxon>Bacillati</taxon>
        <taxon>Actinomycetota</taxon>
        <taxon>Actinomycetes</taxon>
        <taxon>Micromonosporales</taxon>
        <taxon>Micromonosporaceae</taxon>
        <taxon>Micromonospora</taxon>
    </lineage>
</organism>
<gene>
    <name evidence="1" type="ORF">Vgi01_41160</name>
</gene>
<proteinExistence type="predicted"/>
<sequence>MSDLVEHADNMQDHWWWRPGWRVGRHFHACHFTMSPHTELVKLAQLYQQALRPFSGLDLIPTPWLHLTMQGVGFLDVLSEDQVADLEHAIRQRLARVPTPIVTFHRPVVRREAVYLPATPSEPIASVRNQVRAAIAEVLGQDHVELAPGQVGAYRPHVSVAYSNSTQAAGPIVDAVTQVDAPAVTIVLDHVGLIEFHRDNRMYEWTRDVQVPIGH</sequence>
<evidence type="ECO:0008006" key="3">
    <source>
        <dbReference type="Google" id="ProtNLM"/>
    </source>
</evidence>
<evidence type="ECO:0000313" key="2">
    <source>
        <dbReference type="Proteomes" id="UP000647860"/>
    </source>
</evidence>